<evidence type="ECO:0000313" key="2">
    <source>
        <dbReference type="EMBL" id="GCA63846.1"/>
    </source>
</evidence>
<feature type="compositionally biased region" description="Polar residues" evidence="1">
    <location>
        <begin position="22"/>
        <end position="40"/>
    </location>
</feature>
<proteinExistence type="predicted"/>
<feature type="region of interest" description="Disordered" evidence="1">
    <location>
        <begin position="1"/>
        <end position="40"/>
    </location>
</feature>
<gene>
    <name evidence="2" type="ORF">KIPB_012172</name>
</gene>
<reference evidence="2 3" key="1">
    <citation type="journal article" date="2018" name="PLoS ONE">
        <title>The draft genome of Kipferlia bialata reveals reductive genome evolution in fornicate parasites.</title>
        <authorList>
            <person name="Tanifuji G."/>
            <person name="Takabayashi S."/>
            <person name="Kume K."/>
            <person name="Takagi M."/>
            <person name="Nakayama T."/>
            <person name="Kamikawa R."/>
            <person name="Inagaki Y."/>
            <person name="Hashimoto T."/>
        </authorList>
    </citation>
    <scope>NUCLEOTIDE SEQUENCE [LARGE SCALE GENOMIC DNA]</scope>
    <source>
        <strain evidence="2">NY0173</strain>
    </source>
</reference>
<organism evidence="2 3">
    <name type="scientific">Kipferlia bialata</name>
    <dbReference type="NCBI Taxonomy" id="797122"/>
    <lineage>
        <taxon>Eukaryota</taxon>
        <taxon>Metamonada</taxon>
        <taxon>Carpediemonas-like organisms</taxon>
        <taxon>Kipferlia</taxon>
    </lineage>
</organism>
<comment type="caution">
    <text evidence="2">The sequence shown here is derived from an EMBL/GenBank/DDBJ whole genome shotgun (WGS) entry which is preliminary data.</text>
</comment>
<dbReference type="EMBL" id="BDIP01005273">
    <property type="protein sequence ID" value="GCA63846.1"/>
    <property type="molecule type" value="Genomic_DNA"/>
</dbReference>
<sequence length="129" mass="13904">MSVKTESPKTESPKTEPVQTEPVESTPQPEAQADAPSQETNYSSRSLYFSSLPQNWAHISAISHVFGSLVGDPSLCSKVLSELSIRILGAKNGTVSGTACSPQILGVYEIGPFMLSIPLTKYMCIWISL</sequence>
<name>A0A391NV31_9EUKA</name>
<dbReference type="Proteomes" id="UP000265618">
    <property type="component" value="Unassembled WGS sequence"/>
</dbReference>
<keyword evidence="3" id="KW-1185">Reference proteome</keyword>
<dbReference type="AlphaFoldDB" id="A0A391NV31"/>
<protein>
    <submittedName>
        <fullName evidence="2">Uncharacterized protein</fullName>
    </submittedName>
</protein>
<accession>A0A391NV31</accession>
<evidence type="ECO:0000256" key="1">
    <source>
        <dbReference type="SAM" id="MobiDB-lite"/>
    </source>
</evidence>
<evidence type="ECO:0000313" key="3">
    <source>
        <dbReference type="Proteomes" id="UP000265618"/>
    </source>
</evidence>
<feature type="compositionally biased region" description="Basic and acidic residues" evidence="1">
    <location>
        <begin position="1"/>
        <end position="14"/>
    </location>
</feature>